<dbReference type="OrthoDB" id="6259903at2759"/>
<dbReference type="CTD" id="36341397"/>
<proteinExistence type="predicted"/>
<comment type="caution">
    <text evidence="1">The sequence shown here is derived from an EMBL/GenBank/DDBJ whole genome shotgun (WGS) entry which is preliminary data.</text>
</comment>
<name>W6UEU7_ECHGR</name>
<reference evidence="1 2" key="1">
    <citation type="journal article" date="2013" name="Nat. Genet.">
        <title>The genome of the hydatid tapeworm Echinococcus granulosus.</title>
        <authorList>
            <person name="Zheng H."/>
            <person name="Zhang W."/>
            <person name="Zhang L."/>
            <person name="Zhang Z."/>
            <person name="Li J."/>
            <person name="Lu G."/>
            <person name="Zhu Y."/>
            <person name="Wang Y."/>
            <person name="Huang Y."/>
            <person name="Liu J."/>
            <person name="Kang H."/>
            <person name="Chen J."/>
            <person name="Wang L."/>
            <person name="Chen A."/>
            <person name="Yu S."/>
            <person name="Gao Z."/>
            <person name="Jin L."/>
            <person name="Gu W."/>
            <person name="Wang Z."/>
            <person name="Zhao L."/>
            <person name="Shi B."/>
            <person name="Wen H."/>
            <person name="Lin R."/>
            <person name="Jones M.K."/>
            <person name="Brejova B."/>
            <person name="Vinar T."/>
            <person name="Zhao G."/>
            <person name="McManus D.P."/>
            <person name="Chen Z."/>
            <person name="Zhou Y."/>
            <person name="Wang S."/>
        </authorList>
    </citation>
    <scope>NUCLEOTIDE SEQUENCE [LARGE SCALE GENOMIC DNA]</scope>
</reference>
<dbReference type="RefSeq" id="XP_024350627.1">
    <property type="nucleotide sequence ID" value="XM_024494931.1"/>
</dbReference>
<evidence type="ECO:0000313" key="1">
    <source>
        <dbReference type="EMBL" id="EUB59431.1"/>
    </source>
</evidence>
<accession>W6UEU7</accession>
<sequence length="374" mass="42771">MDKVRTTERSEEVFGSFNLIETLEGVRIPISRYNRGQKIVEWLFYAKNRLLHPGVKKPVKELVNALSDDARTYAIAAGLDVSASFDTVFVKLIEIFRFEGRNPTVWNLFSKRLDNTVSAKDLAAEIYSMTVEIFNRSDKETLIQETALEAFINALGHNLAKIMLRQRPSNIHQALEMLPKAREILAAQTASRVPHPPKRFLSSKLYEYLQKRGKPRHVTLRKVIEYGVLELGLQLVHGNGRLEAKVAPWVISLPPMERQNLHRLAIVFNKTIALLRCLKVGDVFVVSKPRLTILWPSEPTPEEILEEYMLEAIRRRKSGWFEGFWCESYTLVIVNTSDIISENNIFVCNMKEGGVCFNNLSDCVEPSDWAINRG</sequence>
<dbReference type="GeneID" id="36341397"/>
<dbReference type="AlphaFoldDB" id="W6UEU7"/>
<dbReference type="Proteomes" id="UP000019149">
    <property type="component" value="Unassembled WGS sequence"/>
</dbReference>
<dbReference type="EMBL" id="APAU02000044">
    <property type="protein sequence ID" value="EUB59431.1"/>
    <property type="molecule type" value="Genomic_DNA"/>
</dbReference>
<dbReference type="OMA" id="IVEWLFY"/>
<gene>
    <name evidence="1" type="ORF">EGR_05682</name>
</gene>
<protein>
    <submittedName>
        <fullName evidence="1">Uncharacterized protein</fullName>
    </submittedName>
</protein>
<organism evidence="1 2">
    <name type="scientific">Echinococcus granulosus</name>
    <name type="common">Hydatid tapeworm</name>
    <dbReference type="NCBI Taxonomy" id="6210"/>
    <lineage>
        <taxon>Eukaryota</taxon>
        <taxon>Metazoa</taxon>
        <taxon>Spiralia</taxon>
        <taxon>Lophotrochozoa</taxon>
        <taxon>Platyhelminthes</taxon>
        <taxon>Cestoda</taxon>
        <taxon>Eucestoda</taxon>
        <taxon>Cyclophyllidea</taxon>
        <taxon>Taeniidae</taxon>
        <taxon>Echinococcus</taxon>
        <taxon>Echinococcus granulosus group</taxon>
    </lineage>
</organism>
<dbReference type="KEGG" id="egl:EGR_05682"/>
<keyword evidence="2" id="KW-1185">Reference proteome</keyword>
<evidence type="ECO:0000313" key="2">
    <source>
        <dbReference type="Proteomes" id="UP000019149"/>
    </source>
</evidence>